<evidence type="ECO:0000313" key="4">
    <source>
        <dbReference type="Proteomes" id="UP000469871"/>
    </source>
</evidence>
<dbReference type="Proteomes" id="UP000469871">
    <property type="component" value="Unassembled WGS sequence"/>
</dbReference>
<evidence type="ECO:0000313" key="3">
    <source>
        <dbReference type="Proteomes" id="UP000249070"/>
    </source>
</evidence>
<name>A0A1R0HW29_ENTFC</name>
<dbReference type="EMBL" id="WEFP01000002">
    <property type="protein sequence ID" value="KAB7572857.1"/>
    <property type="molecule type" value="Genomic_DNA"/>
</dbReference>
<protein>
    <submittedName>
        <fullName evidence="1">Uncharacterized protein</fullName>
    </submittedName>
</protein>
<evidence type="ECO:0000313" key="1">
    <source>
        <dbReference type="EMBL" id="KAB7572857.1"/>
    </source>
</evidence>
<dbReference type="EMBL" id="QHGU01000005">
    <property type="protein sequence ID" value="PZM56917.1"/>
    <property type="molecule type" value="Genomic_DNA"/>
</dbReference>
<dbReference type="Proteomes" id="UP000249070">
    <property type="component" value="Unassembled WGS sequence"/>
</dbReference>
<evidence type="ECO:0000313" key="2">
    <source>
        <dbReference type="EMBL" id="PZM56917.1"/>
    </source>
</evidence>
<comment type="caution">
    <text evidence="1">The sequence shown here is derived from an EMBL/GenBank/DDBJ whole genome shotgun (WGS) entry which is preliminary data.</text>
</comment>
<reference evidence="2 3" key="1">
    <citation type="submission" date="2018-05" db="EMBL/GenBank/DDBJ databases">
        <title>Vancomycin-resistant Enterococcus faecium strain from Chelyabinsk, Russia.</title>
        <authorList>
            <person name="Gostev V."/>
            <person name="Goncharov A."/>
            <person name="Kolodzhieva V."/>
            <person name="Suvorov A."/>
            <person name="Sidorenko S."/>
            <person name="Zueva L."/>
        </authorList>
    </citation>
    <scope>NUCLEOTIDE SEQUENCE [LARGE SCALE GENOMIC DNA]</scope>
    <source>
        <strain evidence="2 3">20</strain>
    </source>
</reference>
<dbReference type="AlphaFoldDB" id="A0A1R0HW29"/>
<sequence length="69" mass="7985">MLGNNVTGFYPLPVTKTLEPLSPLGLSGNGYLLRRCYHVLRIKEESKCSILFQQTKHRTFNIQMKWIGF</sequence>
<accession>A0A1R0HW29</accession>
<reference evidence="1 4" key="2">
    <citation type="submission" date="2019-10" db="EMBL/GenBank/DDBJ databases">
        <title>Evolutionary dynamics of vancomycin-resistant Enterococcus faecium during gastrointestinal tract colonization and bloodstream infection in immunocompromised pediatric patients.</title>
        <authorList>
            <person name="Chilambi G.S."/>
            <person name="Nordstrom H.R."/>
            <person name="Evans D.R."/>
            <person name="Ferrolino J."/>
            <person name="Hayden R.T."/>
            <person name="Maron G.M."/>
            <person name="Vo A.N."/>
            <person name="Gilmore M.S."/>
            <person name="Wolf J."/>
            <person name="Rosch J.W."/>
            <person name="Van Tyne D."/>
        </authorList>
    </citation>
    <scope>NUCLEOTIDE SEQUENCE [LARGE SCALE GENOMIC DNA]</scope>
    <source>
        <strain evidence="1 4">VRECG27</strain>
    </source>
</reference>
<proteinExistence type="predicted"/>
<organism evidence="1 4">
    <name type="scientific">Enterococcus faecium</name>
    <name type="common">Streptococcus faecium</name>
    <dbReference type="NCBI Taxonomy" id="1352"/>
    <lineage>
        <taxon>Bacteria</taxon>
        <taxon>Bacillati</taxon>
        <taxon>Bacillota</taxon>
        <taxon>Bacilli</taxon>
        <taxon>Lactobacillales</taxon>
        <taxon>Enterococcaceae</taxon>
        <taxon>Enterococcus</taxon>
    </lineage>
</organism>
<gene>
    <name evidence="2" type="ORF">DKP91_01920</name>
    <name evidence="1" type="ORF">GBM73_13700</name>
</gene>